<dbReference type="EC" id="2.1.1.72" evidence="2"/>
<evidence type="ECO:0000256" key="6">
    <source>
        <dbReference type="ARBA" id="ARBA00047942"/>
    </source>
</evidence>
<evidence type="ECO:0000256" key="3">
    <source>
        <dbReference type="ARBA" id="ARBA00022603"/>
    </source>
</evidence>
<evidence type="ECO:0000256" key="1">
    <source>
        <dbReference type="ARBA" id="ARBA00006594"/>
    </source>
</evidence>
<dbReference type="InterPro" id="IPR029063">
    <property type="entry name" value="SAM-dependent_MTases_sf"/>
</dbReference>
<dbReference type="InterPro" id="IPR011639">
    <property type="entry name" value="MethylTrfase_TaqI-like_dom"/>
</dbReference>
<organism evidence="9">
    <name type="scientific">Ignisphaera aggregans</name>
    <dbReference type="NCBI Taxonomy" id="334771"/>
    <lineage>
        <taxon>Archaea</taxon>
        <taxon>Thermoproteota</taxon>
        <taxon>Thermoprotei</taxon>
        <taxon>Desulfurococcales</taxon>
        <taxon>Desulfurococcaceae</taxon>
        <taxon>Ignisphaera</taxon>
    </lineage>
</organism>
<evidence type="ECO:0000256" key="7">
    <source>
        <dbReference type="SAM" id="MobiDB-lite"/>
    </source>
</evidence>
<evidence type="ECO:0000259" key="8">
    <source>
        <dbReference type="Pfam" id="PF07669"/>
    </source>
</evidence>
<dbReference type="PANTHER" id="PTHR33841">
    <property type="entry name" value="DNA METHYLTRANSFERASE YEEA-RELATED"/>
    <property type="match status" value="1"/>
</dbReference>
<comment type="catalytic activity">
    <reaction evidence="6">
        <text>a 2'-deoxyadenosine in DNA + S-adenosyl-L-methionine = an N(6)-methyl-2'-deoxyadenosine in DNA + S-adenosyl-L-homocysteine + H(+)</text>
        <dbReference type="Rhea" id="RHEA:15197"/>
        <dbReference type="Rhea" id="RHEA-COMP:12418"/>
        <dbReference type="Rhea" id="RHEA-COMP:12419"/>
        <dbReference type="ChEBI" id="CHEBI:15378"/>
        <dbReference type="ChEBI" id="CHEBI:57856"/>
        <dbReference type="ChEBI" id="CHEBI:59789"/>
        <dbReference type="ChEBI" id="CHEBI:90615"/>
        <dbReference type="ChEBI" id="CHEBI:90616"/>
        <dbReference type="EC" id="2.1.1.72"/>
    </reaction>
</comment>
<dbReference type="AlphaFoldDB" id="A0A7J2T9L8"/>
<accession>A0A7J2T9L8</accession>
<dbReference type="InterPro" id="IPR050953">
    <property type="entry name" value="N4_N6_ade-DNA_methylase"/>
</dbReference>
<evidence type="ECO:0000256" key="4">
    <source>
        <dbReference type="ARBA" id="ARBA00022679"/>
    </source>
</evidence>
<dbReference type="PANTHER" id="PTHR33841:SF5">
    <property type="entry name" value="DNA METHYLASE (MODIFICATION METHYLASE) (METHYLTRANSFERASE)-RELATED"/>
    <property type="match status" value="1"/>
</dbReference>
<dbReference type="Pfam" id="PF07669">
    <property type="entry name" value="Eco57I"/>
    <property type="match status" value="1"/>
</dbReference>
<keyword evidence="5" id="KW-0949">S-adenosyl-L-methionine</keyword>
<feature type="region of interest" description="Disordered" evidence="7">
    <location>
        <begin position="1173"/>
        <end position="1198"/>
    </location>
</feature>
<gene>
    <name evidence="9" type="ORF">ENP99_00985</name>
</gene>
<dbReference type="PRINTS" id="PR00507">
    <property type="entry name" value="N12N6MTFRASE"/>
</dbReference>
<dbReference type="GO" id="GO:0003676">
    <property type="term" value="F:nucleic acid binding"/>
    <property type="evidence" value="ECO:0007669"/>
    <property type="project" value="InterPro"/>
</dbReference>
<feature type="domain" description="Type II methyltransferase M.TaqI-like" evidence="8">
    <location>
        <begin position="529"/>
        <end position="682"/>
    </location>
</feature>
<dbReference type="GO" id="GO:0032259">
    <property type="term" value="P:methylation"/>
    <property type="evidence" value="ECO:0007669"/>
    <property type="project" value="UniProtKB-KW"/>
</dbReference>
<reference evidence="9" key="1">
    <citation type="journal article" date="2020" name="mSystems">
        <title>Genome- and Community-Level Interaction Insights into Carbon Utilization and Element Cycling Functions of Hydrothermarchaeota in Hydrothermal Sediment.</title>
        <authorList>
            <person name="Zhou Z."/>
            <person name="Liu Y."/>
            <person name="Xu W."/>
            <person name="Pan J."/>
            <person name="Luo Z.H."/>
            <person name="Li M."/>
        </authorList>
    </citation>
    <scope>NUCLEOTIDE SEQUENCE [LARGE SCALE GENOMIC DNA]</scope>
    <source>
        <strain evidence="9">SpSt-27</strain>
    </source>
</reference>
<protein>
    <recommendedName>
        <fullName evidence="2">site-specific DNA-methyltransferase (adenine-specific)</fullName>
        <ecNumber evidence="2">2.1.1.72</ecNumber>
    </recommendedName>
</protein>
<sequence length="1198" mass="138180">MNQELPFTSQLWEKLRDYLSKYRVAGQKLDAKPLGSIQYYGKIPDIVVVDEKGIPQLIIETKRKSENRHWDIYDPLGKAPIAQALCYSALALKYHNLDRTPLFATANSDVMIVFRGIEKEKLGEFVDIERCREKHYSPEDWANALKHSAYSRLLQEYILARLEKPLSDDTIKKLFDAYVANWIIKAPITPAQLYRILVDQLKYEIDKLHDEYVEEAVKARTFEDPQYFIELHELAVKQGYTRGILSPGLFLLCPNEDRSSIEEVCKPLANKIGEALSKAKNIQELYTLFIDTTSKHVRELVEYCKEQIKKGKIPPTTCNKKVRDVISFRNLSRMMTYALVSKILAYKVLELHYDIPRLSPLDIEKLGIRSSEDVINTLNKFFEDARKKLEERLNIKDFGPIFQTGLYDKIALKGLDAITRINALIEIADAIKESLRHLPGILGYVYEGFIPPRERHQLGQFYTPPAIARLITRWAIRSKDDRVLDGGCGSGTFLIEAYKRLLLLKFNKVYGENFPICKEEVNEHQEILNNLYGVDINAFASQLSVLHLMFMEPRCPFLKLNVETKDFFSLTKGNILFDAVIGNPPYTRWVEIPESTKELIKERVGDLMRAYDLVPDIGRGREPGIYVYWILHATKNLLRNGGRLGMIISNMWLQTNYGIGFGKFLLNNYKIKALIDISYRLFEALISTVIILAEKEPSSEARENNTVLLVRIPPIDSRLSDAEVEKKLDEALKCIENAATPSYDFDRAVLENCKQSYGIWYRFVKQSEIPRDKKWVSLFFERREDVVKILETDPLIIRASEWFKPSRGNSVWSIWALDHRKRPDLGAKDFFYFSRDKIGEWEEKVRGFRDAVTPYLVPAITASRYVKTFTFTEKDWTEVRDAWILVLHERRENLPQPLQKYIEWGETECRTRIKETRGGGRVCSDAEACKARTKKEARKFFYGWYDLGGYIPTPIMAVRQAGYHPQFFLVTMPNLITYDAIITLIPRVKIRIGSVIYDPNEYNKLYGNIVDSVKPGIELDEVEVKALLAYLNSTFNWLWLEQNGRRTGGGILALETEIVEKMPILNIKLINRVDVEELAKLFDELESSARQVIGEDRSSGDEESESEGGEKLRKLRMFMKLRSVLRKIDNKIAEILGLSIDVDELWNSALEMMKRRIEGAKRRVRPGAEVGISVDVKGGKSGKKPSHVPLDKWFKPKS</sequence>
<keyword evidence="4 9" id="KW-0808">Transferase</keyword>
<name>A0A7J2T9L8_9CREN</name>
<comment type="similarity">
    <text evidence="1">Belongs to the N(4)/N(6)-methyltransferase family.</text>
</comment>
<keyword evidence="3 9" id="KW-0489">Methyltransferase</keyword>
<dbReference type="Gene3D" id="3.40.50.150">
    <property type="entry name" value="Vaccinia Virus protein VP39"/>
    <property type="match status" value="1"/>
</dbReference>
<proteinExistence type="inferred from homology"/>
<dbReference type="SUPFAM" id="SSF53335">
    <property type="entry name" value="S-adenosyl-L-methionine-dependent methyltransferases"/>
    <property type="match status" value="1"/>
</dbReference>
<evidence type="ECO:0000256" key="2">
    <source>
        <dbReference type="ARBA" id="ARBA00011900"/>
    </source>
</evidence>
<dbReference type="EMBL" id="DSLL01000008">
    <property type="protein sequence ID" value="HEH30682.1"/>
    <property type="molecule type" value="Genomic_DNA"/>
</dbReference>
<evidence type="ECO:0000256" key="5">
    <source>
        <dbReference type="ARBA" id="ARBA00022691"/>
    </source>
</evidence>
<dbReference type="GO" id="GO:0009007">
    <property type="term" value="F:site-specific DNA-methyltransferase (adenine-specific) activity"/>
    <property type="evidence" value="ECO:0007669"/>
    <property type="project" value="UniProtKB-EC"/>
</dbReference>
<dbReference type="PROSITE" id="PS00092">
    <property type="entry name" value="N6_MTASE"/>
    <property type="match status" value="1"/>
</dbReference>
<dbReference type="GO" id="GO:0006304">
    <property type="term" value="P:DNA modification"/>
    <property type="evidence" value="ECO:0007669"/>
    <property type="project" value="InterPro"/>
</dbReference>
<comment type="caution">
    <text evidence="9">The sequence shown here is derived from an EMBL/GenBank/DDBJ whole genome shotgun (WGS) entry which is preliminary data.</text>
</comment>
<evidence type="ECO:0000313" key="9">
    <source>
        <dbReference type="EMBL" id="HEH30682.1"/>
    </source>
</evidence>
<feature type="compositionally biased region" description="Basic and acidic residues" evidence="7">
    <location>
        <begin position="1189"/>
        <end position="1198"/>
    </location>
</feature>
<dbReference type="InterPro" id="IPR002052">
    <property type="entry name" value="DNA_methylase_N6_adenine_CS"/>
</dbReference>